<dbReference type="OrthoDB" id="409189at2759"/>
<dbReference type="InterPro" id="IPR006426">
    <property type="entry name" value="Asn_synth_AEB"/>
</dbReference>
<feature type="binding site" evidence="6">
    <location>
        <position position="266"/>
    </location>
    <ligand>
        <name>ATP</name>
        <dbReference type="ChEBI" id="CHEBI:30616"/>
    </ligand>
</feature>
<feature type="region of interest" description="Disordered" evidence="8">
    <location>
        <begin position="1"/>
        <end position="24"/>
    </location>
</feature>
<accession>A0A8H6VGY5</accession>
<proteinExistence type="inferred from homology"/>
<protein>
    <submittedName>
        <fullName evidence="10">Amidase chyE</fullName>
    </submittedName>
</protein>
<dbReference type="SUPFAM" id="SSF52402">
    <property type="entry name" value="Adenine nucleotide alpha hydrolases-like"/>
    <property type="match status" value="1"/>
</dbReference>
<dbReference type="EMBL" id="JABCIY010000252">
    <property type="protein sequence ID" value="KAF7186485.1"/>
    <property type="molecule type" value="Genomic_DNA"/>
</dbReference>
<evidence type="ECO:0000313" key="10">
    <source>
        <dbReference type="EMBL" id="KAF7186485.1"/>
    </source>
</evidence>
<dbReference type="GO" id="GO:0005524">
    <property type="term" value="F:ATP binding"/>
    <property type="evidence" value="ECO:0007669"/>
    <property type="project" value="UniProtKB-KW"/>
</dbReference>
<dbReference type="InterPro" id="IPR014729">
    <property type="entry name" value="Rossmann-like_a/b/a_fold"/>
</dbReference>
<keyword evidence="11" id="KW-1185">Reference proteome</keyword>
<dbReference type="AlphaFoldDB" id="A0A8H6VGY5"/>
<feature type="domain" description="Glutamine amidotransferase type-2" evidence="9">
    <location>
        <begin position="1"/>
        <end position="147"/>
    </location>
</feature>
<dbReference type="InterPro" id="IPR029055">
    <property type="entry name" value="Ntn_hydrolases_N"/>
</dbReference>
<dbReference type="NCBIfam" id="TIGR01536">
    <property type="entry name" value="asn_synth_AEB"/>
    <property type="match status" value="1"/>
</dbReference>
<keyword evidence="2 5" id="KW-0547">Nucleotide-binding</keyword>
<evidence type="ECO:0000256" key="6">
    <source>
        <dbReference type="PIRSR" id="PIRSR001589-2"/>
    </source>
</evidence>
<sequence length="619" mass="69276">MALGHARLATKDLSPSGEQPLSNASGTVHVVVNGELYRYEALRQDLSSSYSFKGTSDSELLLALYEREGIRLFPYLRGEFAIVLYDSREQILLVARDRHGVKPLHWTTVDGRLLIASEMKAFLPFGWMPKWDVRSIREEGVLHDERTMFQGVRKFHLRRLTFVYQLLPGSYLTCLSFDYMKVQNYWEDEYPDKDEVEARTPDQMITGLRDQMLQSDVPVGIYLSGGIDSAAIAGIANDILRMSKTNPRALGENSEQDARELMCFSVGFDTNTDFGESAVAQRTADFLGLPLHIKIVSEADFADHFEATYALGEHNCPDLNHIGKFLLSKRVHEHGIKVVLTGEGSDEHYGGYPWLVSEVLREPDTSVKQDPVSAGQSTARARKLEEKITPGVRGSENYAIASTALPRRLLGEVSCRFALTMAPFAEWTDTRFGQTESIAQARAFALGAKQISNVQKRWHPLHTASQLWKRGGLATMILKSQDHMAMAHSVECRPPFLDHDLTQFANHLPPSLKIKIEMDTARGCQALVTQEVYERKKQSYLAPYKFPAGGPIHKLMQRLLTRKKVEGLGFVDVDKMDQLLKNAFAPDSDGSAMRPLFVVAQWVVIADTLGVAKACPNDG</sequence>
<comment type="caution">
    <text evidence="10">The sequence shown here is derived from an EMBL/GenBank/DDBJ whole genome shotgun (WGS) entry which is preliminary data.</text>
</comment>
<dbReference type="GO" id="GO:0006529">
    <property type="term" value="P:asparagine biosynthetic process"/>
    <property type="evidence" value="ECO:0007669"/>
    <property type="project" value="InterPro"/>
</dbReference>
<evidence type="ECO:0000256" key="3">
    <source>
        <dbReference type="ARBA" id="ARBA00022840"/>
    </source>
</evidence>
<organism evidence="10 11">
    <name type="scientific">Pseudocercospora fuligena</name>
    <dbReference type="NCBI Taxonomy" id="685502"/>
    <lineage>
        <taxon>Eukaryota</taxon>
        <taxon>Fungi</taxon>
        <taxon>Dikarya</taxon>
        <taxon>Ascomycota</taxon>
        <taxon>Pezizomycotina</taxon>
        <taxon>Dothideomycetes</taxon>
        <taxon>Dothideomycetidae</taxon>
        <taxon>Mycosphaerellales</taxon>
        <taxon>Mycosphaerellaceae</taxon>
        <taxon>Pseudocercospora</taxon>
    </lineage>
</organism>
<dbReference type="GO" id="GO:0004066">
    <property type="term" value="F:asparagine synthase (glutamine-hydrolyzing) activity"/>
    <property type="evidence" value="ECO:0007669"/>
    <property type="project" value="InterPro"/>
</dbReference>
<evidence type="ECO:0000259" key="9">
    <source>
        <dbReference type="PROSITE" id="PS51278"/>
    </source>
</evidence>
<keyword evidence="4" id="KW-0315">Glutamine amidotransferase</keyword>
<evidence type="ECO:0000256" key="5">
    <source>
        <dbReference type="PIRNR" id="PIRNR001589"/>
    </source>
</evidence>
<keyword evidence="3 5" id="KW-0067">ATP-binding</keyword>
<feature type="binding site" evidence="6">
    <location>
        <position position="57"/>
    </location>
    <ligand>
        <name>L-glutamine</name>
        <dbReference type="ChEBI" id="CHEBI:58359"/>
    </ligand>
</feature>
<dbReference type="PANTHER" id="PTHR43284:SF1">
    <property type="entry name" value="ASPARAGINE SYNTHETASE"/>
    <property type="match status" value="1"/>
</dbReference>
<dbReference type="Pfam" id="PF00733">
    <property type="entry name" value="Asn_synthase"/>
    <property type="match status" value="1"/>
</dbReference>
<dbReference type="GO" id="GO:0005829">
    <property type="term" value="C:cytosol"/>
    <property type="evidence" value="ECO:0007669"/>
    <property type="project" value="TreeGrafter"/>
</dbReference>
<evidence type="ECO:0000256" key="1">
    <source>
        <dbReference type="ARBA" id="ARBA00005752"/>
    </source>
</evidence>
<gene>
    <name evidence="10" type="ORF">HII31_12187</name>
</gene>
<evidence type="ECO:0000256" key="8">
    <source>
        <dbReference type="SAM" id="MobiDB-lite"/>
    </source>
</evidence>
<dbReference type="Gene3D" id="3.40.50.620">
    <property type="entry name" value="HUPs"/>
    <property type="match status" value="1"/>
</dbReference>
<dbReference type="PROSITE" id="PS51278">
    <property type="entry name" value="GATASE_TYPE_2"/>
    <property type="match status" value="1"/>
</dbReference>
<dbReference type="Proteomes" id="UP000660729">
    <property type="component" value="Unassembled WGS sequence"/>
</dbReference>
<dbReference type="CDD" id="cd00712">
    <property type="entry name" value="AsnB"/>
    <property type="match status" value="1"/>
</dbReference>
<name>A0A8H6VGY5_9PEZI</name>
<dbReference type="Pfam" id="PF13537">
    <property type="entry name" value="GATase_7"/>
    <property type="match status" value="1"/>
</dbReference>
<evidence type="ECO:0000256" key="2">
    <source>
        <dbReference type="ARBA" id="ARBA00022741"/>
    </source>
</evidence>
<reference evidence="10" key="1">
    <citation type="submission" date="2020-04" db="EMBL/GenBank/DDBJ databases">
        <title>Draft genome resource of the tomato pathogen Pseudocercospora fuligena.</title>
        <authorList>
            <person name="Zaccaron A."/>
        </authorList>
    </citation>
    <scope>NUCLEOTIDE SEQUENCE</scope>
    <source>
        <strain evidence="10">PF001</strain>
    </source>
</reference>
<dbReference type="InterPro" id="IPR033738">
    <property type="entry name" value="AsnB_N"/>
</dbReference>
<comment type="similarity">
    <text evidence="1">Belongs to the asparagine synthetase family.</text>
</comment>
<dbReference type="Gene3D" id="3.60.20.10">
    <property type="entry name" value="Glutamine Phosphoribosylpyrophosphate, subunit 1, domain 1"/>
    <property type="match status" value="1"/>
</dbReference>
<dbReference type="InterPro" id="IPR017932">
    <property type="entry name" value="GATase_2_dom"/>
</dbReference>
<dbReference type="CDD" id="cd01991">
    <property type="entry name" value="Asn_synthase_B_C"/>
    <property type="match status" value="1"/>
</dbReference>
<dbReference type="PIRSF" id="PIRSF001589">
    <property type="entry name" value="Asn_synthetase_glu-h"/>
    <property type="match status" value="1"/>
</dbReference>
<feature type="site" description="Important for beta-aspartyl-AMP intermediate formation" evidence="7">
    <location>
        <position position="343"/>
    </location>
</feature>
<dbReference type="SUPFAM" id="SSF56235">
    <property type="entry name" value="N-terminal nucleophile aminohydrolases (Ntn hydrolases)"/>
    <property type="match status" value="1"/>
</dbReference>
<dbReference type="InterPro" id="IPR051786">
    <property type="entry name" value="ASN_synthetase/amidase"/>
</dbReference>
<evidence type="ECO:0000313" key="11">
    <source>
        <dbReference type="Proteomes" id="UP000660729"/>
    </source>
</evidence>
<dbReference type="PANTHER" id="PTHR43284">
    <property type="entry name" value="ASPARAGINE SYNTHETASE (GLUTAMINE-HYDROLYZING)"/>
    <property type="match status" value="1"/>
</dbReference>
<evidence type="ECO:0000256" key="4">
    <source>
        <dbReference type="ARBA" id="ARBA00022962"/>
    </source>
</evidence>
<dbReference type="InterPro" id="IPR001962">
    <property type="entry name" value="Asn_synthase"/>
</dbReference>
<evidence type="ECO:0000256" key="7">
    <source>
        <dbReference type="PIRSR" id="PIRSR001589-3"/>
    </source>
</evidence>